<comment type="caution">
    <text evidence="2">The sequence shown here is derived from an EMBL/GenBank/DDBJ whole genome shotgun (WGS) entry which is preliminary data.</text>
</comment>
<evidence type="ECO:0000313" key="3">
    <source>
        <dbReference type="Proteomes" id="UP000291422"/>
    </source>
</evidence>
<reference evidence="3" key="1">
    <citation type="journal article" date="2019" name="bioRxiv">
        <title>Genomics, evolutionary history and diagnostics of the Alternaria alternata species group including apple and Asian pear pathotypes.</title>
        <authorList>
            <person name="Armitage A.D."/>
            <person name="Cockerton H.M."/>
            <person name="Sreenivasaprasad S."/>
            <person name="Woodhall J.W."/>
            <person name="Lane C.R."/>
            <person name="Harrison R.J."/>
            <person name="Clarkson J.P."/>
        </authorList>
    </citation>
    <scope>NUCLEOTIDE SEQUENCE [LARGE SCALE GENOMIC DNA]</scope>
    <source>
        <strain evidence="3">FERA 1177</strain>
    </source>
</reference>
<dbReference type="EMBL" id="PDXD01000022">
    <property type="protein sequence ID" value="RYN73120.1"/>
    <property type="molecule type" value="Genomic_DNA"/>
</dbReference>
<evidence type="ECO:0000256" key="1">
    <source>
        <dbReference type="SAM" id="MobiDB-lite"/>
    </source>
</evidence>
<dbReference type="AlphaFoldDB" id="A0A4Q4NB35"/>
<gene>
    <name evidence="2" type="ORF">AA0117_g8010</name>
</gene>
<protein>
    <submittedName>
        <fullName evidence="2">Uncharacterized protein</fullName>
    </submittedName>
</protein>
<feature type="region of interest" description="Disordered" evidence="1">
    <location>
        <begin position="58"/>
        <end position="81"/>
    </location>
</feature>
<name>A0A4Q4NB35_ALTAL</name>
<evidence type="ECO:0000313" key="2">
    <source>
        <dbReference type="EMBL" id="RYN73120.1"/>
    </source>
</evidence>
<sequence length="81" mass="9068">MHPKRQRWTFGALKAVAQNKVIPGRYGLVWGGRHNLKEAATSPLVPDAVAIEECRGWAMQNTQPPPTIAMPPRSKKVDRPR</sequence>
<accession>A0A4Q4NB35</accession>
<organism evidence="2 3">
    <name type="scientific">Alternaria alternata</name>
    <name type="common">Alternaria rot fungus</name>
    <name type="synonym">Torula alternata</name>
    <dbReference type="NCBI Taxonomy" id="5599"/>
    <lineage>
        <taxon>Eukaryota</taxon>
        <taxon>Fungi</taxon>
        <taxon>Dikarya</taxon>
        <taxon>Ascomycota</taxon>
        <taxon>Pezizomycotina</taxon>
        <taxon>Dothideomycetes</taxon>
        <taxon>Pleosporomycetidae</taxon>
        <taxon>Pleosporales</taxon>
        <taxon>Pleosporineae</taxon>
        <taxon>Pleosporaceae</taxon>
        <taxon>Alternaria</taxon>
        <taxon>Alternaria sect. Alternaria</taxon>
        <taxon>Alternaria alternata complex</taxon>
    </lineage>
</organism>
<dbReference type="Proteomes" id="UP000291422">
    <property type="component" value="Unassembled WGS sequence"/>
</dbReference>
<proteinExistence type="predicted"/>